<dbReference type="EC" id="2.3.2.27" evidence="4"/>
<protein>
    <submittedName>
        <fullName evidence="4">UBR4</fullName>
        <ecNumber evidence="4">2.3.2.27</ecNumber>
    </submittedName>
</protein>
<dbReference type="CDD" id="cd00096">
    <property type="entry name" value="Ig"/>
    <property type="match status" value="1"/>
</dbReference>
<dbReference type="InterPro" id="IPR045189">
    <property type="entry name" value="UBR4-like"/>
</dbReference>
<evidence type="ECO:0000313" key="4">
    <source>
        <dbReference type="EMBL" id="CAG2208669.1"/>
    </source>
</evidence>
<feature type="region of interest" description="Disordered" evidence="1">
    <location>
        <begin position="567"/>
        <end position="598"/>
    </location>
</feature>
<dbReference type="Gene3D" id="2.60.40.10">
    <property type="entry name" value="Immunoglobulins"/>
    <property type="match status" value="1"/>
</dbReference>
<keyword evidence="4" id="KW-0012">Acyltransferase</keyword>
<dbReference type="InterPro" id="IPR045841">
    <property type="entry name" value="E3_UBR4_N"/>
</dbReference>
<dbReference type="PANTHER" id="PTHR21725">
    <property type="entry name" value="E3 UBIQUITIN-PROTEIN LIGASE UBR4"/>
    <property type="match status" value="1"/>
</dbReference>
<dbReference type="InterPro" id="IPR013783">
    <property type="entry name" value="Ig-like_fold"/>
</dbReference>
<feature type="compositionally biased region" description="Basic and acidic residues" evidence="1">
    <location>
        <begin position="406"/>
        <end position="418"/>
    </location>
</feature>
<dbReference type="GO" id="GO:0061630">
    <property type="term" value="F:ubiquitin protein ligase activity"/>
    <property type="evidence" value="ECO:0007669"/>
    <property type="project" value="UniProtKB-EC"/>
</dbReference>
<dbReference type="SUPFAM" id="SSF48726">
    <property type="entry name" value="Immunoglobulin"/>
    <property type="match status" value="1"/>
</dbReference>
<feature type="domain" description="E3 ubiquitin-protein ligase UBR4 N-terminal" evidence="3">
    <location>
        <begin position="47"/>
        <end position="1364"/>
    </location>
</feature>
<sequence>MAGGLEWSRSVQPLLTTSHSVLDKKDIPEIVKTIIKSETDILEHEDQYEPFYSSFVALATHYLSHSLTAVPKTSWNNLYEACKILMKYLLDRLQNYNEGCAITQKMQMFLLKSLCTGTTSMSKTDISTFTAILKFAKVPSIVRQESDAETTAVQVKETSNCSRLDIGTDIFDQLTSAFNDLSLAKSQKNDTGEDEHVDAEIKDEFKEETKMTFGKRNLHSLQQLDGGKTLVDVCSRLTFLGRYKERYRDAISGGSFILPNTLSEALTMRNSFLPLLNEISIVWRAFSLPILEPLTQKRMENIVTVMMSCLYASLSVAVTNTVIAMTSTAPVKPATGKEEENENYGCSIIQKSLEIFGIVTSAVKSSSRAGGNVAQNVNLMAAWLLLKGLQNIISLTPAVILERKDSKQKADAKSKDSRPNSAKSSFQGFGAVSVALATKALHLIEELMNDLQLEGLYQDMGVSSSGSGLDFPIMQSETAWRRVQKLLSNIPLVDLLLSLVTTSFKKACLLRRLKLGSETSETSSSSASDSITFYEDDFSSSEDSSEDEEEDASESILGHWMEETMSPSVTTDLQVPPPVPARVDVPTEGKRSRKISSGDSPVFIPDKREPEFVNLAADFLNFINVYFVTTTDSELQKTLKNCLNEDHMSNLSTVIKELDKETMKIGAEKTFENLSVSLARLNHCLIATGCLSERLQCSGPLAINGPSKNTKCLSRGHTLKATKERESKTLKSQSEAAVITIWVRFMTTLKSAIINFDNVTETCEDVNVEHIQLLIFLFHSLPLMQKKSLLLQLAQNIIAISELESRKLEKMIPLLLSRLVLIFEYLLHYFYDPPDELIEQVRWNLFTVHTMKQEGDKPLASLYFAWDDIEKRYRKNLTAQEANEVLKPRFYNIGPIEIRSQDAPKVDGLACSFLLATSDCMSYNLLYDACISLLMVGSKVDKTKTKLTLLDSVSRHSHFLITWRLLSCLPPSIQYLRLLETGTLQMSNGHVLHTLRWTPRCGQKVFISWIKDCLVKQGLTTQQSDALLTAVNKLANTVNFDIRLAMNFIQDQIAVLPFVENTEVLPVSELPSLFSCLMLDCVIAKIQVSLDETFAKAMDDIDPNKTMEIAQDLIPATLLLLEAYGVFARSCILGKLHCEEDGELQVTSKQQKAYGIVMSIGSTNHSTTMLLAREIMATLPRKLSQAIDKWTTSTKVVFPGNASWKGDYSNDLIPAESYIEAILSSHIETMSVEATFSVDMSIRHMLSSLVKFASDLTTWCPDTNSSKEMVRVMFPLTVEAAAVSMDEMVWMSLERFLGPADGEEYLEKTFYYCISVCNNLIVNYSDPEFGLEEKVFIECLKFMENHLESKAERKAFEKFFTEKGAEKNSTDTSYEVLCGTLSKLTEVDNLTLQKWLSKMIVSSQREDEEEKTLRENRMLLRNITIHIVKEKSSVSEKVALAILSAMIPMGEVILSKEKDTSAFPELMSVMQTLAGAGHGVGHKSLFPAATGWLEIWSGLVPSEDADTTAVVEADSDWAEDIAQEDEDSAAEDSVCYPDPHVTWWKVTENGRERLPEDSSSFWERGYEFYSEPLHNDDSYYLDEGSKSIRLRIYNVSPEDLGTYVVKAENQHGTDELTLTMKRKKI</sequence>
<dbReference type="EMBL" id="CAJPWZ010001115">
    <property type="protein sequence ID" value="CAG2208669.1"/>
    <property type="molecule type" value="Genomic_DNA"/>
</dbReference>
<dbReference type="OrthoDB" id="30336at2759"/>
<name>A0A8S3RQ56_MYTED</name>
<dbReference type="Pfam" id="PF07679">
    <property type="entry name" value="I-set"/>
    <property type="match status" value="1"/>
</dbReference>
<accession>A0A8S3RQ56</accession>
<dbReference type="InterPro" id="IPR036179">
    <property type="entry name" value="Ig-like_dom_sf"/>
</dbReference>
<evidence type="ECO:0000256" key="1">
    <source>
        <dbReference type="SAM" id="MobiDB-lite"/>
    </source>
</evidence>
<dbReference type="InterPro" id="IPR013098">
    <property type="entry name" value="Ig_I-set"/>
</dbReference>
<keyword evidence="5" id="KW-1185">Reference proteome</keyword>
<organism evidence="4 5">
    <name type="scientific">Mytilus edulis</name>
    <name type="common">Blue mussel</name>
    <dbReference type="NCBI Taxonomy" id="6550"/>
    <lineage>
        <taxon>Eukaryota</taxon>
        <taxon>Metazoa</taxon>
        <taxon>Spiralia</taxon>
        <taxon>Lophotrochozoa</taxon>
        <taxon>Mollusca</taxon>
        <taxon>Bivalvia</taxon>
        <taxon>Autobranchia</taxon>
        <taxon>Pteriomorphia</taxon>
        <taxon>Mytilida</taxon>
        <taxon>Mytiloidea</taxon>
        <taxon>Mytilidae</taxon>
        <taxon>Mytilinae</taxon>
        <taxon>Mytilus</taxon>
    </lineage>
</organism>
<feature type="domain" description="Immunoglobulin I-set" evidence="2">
    <location>
        <begin position="1571"/>
        <end position="1620"/>
    </location>
</feature>
<feature type="region of interest" description="Disordered" evidence="1">
    <location>
        <begin position="406"/>
        <end position="425"/>
    </location>
</feature>
<dbReference type="PANTHER" id="PTHR21725:SF1">
    <property type="entry name" value="E3 UBIQUITIN-PROTEIN LIGASE UBR4"/>
    <property type="match status" value="1"/>
</dbReference>
<evidence type="ECO:0000259" key="3">
    <source>
        <dbReference type="Pfam" id="PF19423"/>
    </source>
</evidence>
<evidence type="ECO:0000259" key="2">
    <source>
        <dbReference type="Pfam" id="PF07679"/>
    </source>
</evidence>
<comment type="caution">
    <text evidence="4">The sequence shown here is derived from an EMBL/GenBank/DDBJ whole genome shotgun (WGS) entry which is preliminary data.</text>
</comment>
<gene>
    <name evidence="4" type="ORF">MEDL_22817</name>
</gene>
<dbReference type="Proteomes" id="UP000683360">
    <property type="component" value="Unassembled WGS sequence"/>
</dbReference>
<feature type="domain" description="E3 ubiquitin-protein ligase UBR4 N-terminal" evidence="3">
    <location>
        <begin position="1368"/>
        <end position="1494"/>
    </location>
</feature>
<proteinExistence type="predicted"/>
<keyword evidence="4" id="KW-0808">Transferase</keyword>
<dbReference type="Pfam" id="PF19423">
    <property type="entry name" value="E3_UBR4_N"/>
    <property type="match status" value="2"/>
</dbReference>
<reference evidence="4" key="1">
    <citation type="submission" date="2021-03" db="EMBL/GenBank/DDBJ databases">
        <authorList>
            <person name="Bekaert M."/>
        </authorList>
    </citation>
    <scope>NUCLEOTIDE SEQUENCE</scope>
</reference>
<evidence type="ECO:0000313" key="5">
    <source>
        <dbReference type="Proteomes" id="UP000683360"/>
    </source>
</evidence>